<dbReference type="InterPro" id="IPR015943">
    <property type="entry name" value="WD40/YVTN_repeat-like_dom_sf"/>
</dbReference>
<dbReference type="SMART" id="SM00423">
    <property type="entry name" value="PSI"/>
    <property type="match status" value="1"/>
</dbReference>
<dbReference type="GO" id="GO:0007411">
    <property type="term" value="P:axon guidance"/>
    <property type="evidence" value="ECO:0007669"/>
    <property type="project" value="TreeGrafter"/>
</dbReference>
<protein>
    <submittedName>
        <fullName evidence="13">Uncharacterized protein</fullName>
    </submittedName>
</protein>
<dbReference type="EMBL" id="JAHKSW010000020">
    <property type="protein sequence ID" value="KAG7319754.1"/>
    <property type="molecule type" value="Genomic_DNA"/>
</dbReference>
<evidence type="ECO:0000256" key="1">
    <source>
        <dbReference type="ARBA" id="ARBA00004370"/>
    </source>
</evidence>
<dbReference type="InterPro" id="IPR036352">
    <property type="entry name" value="Semap_dom_sf"/>
</dbReference>
<evidence type="ECO:0000256" key="10">
    <source>
        <dbReference type="SAM" id="SignalP"/>
    </source>
</evidence>
<dbReference type="GO" id="GO:0001755">
    <property type="term" value="P:neural crest cell migration"/>
    <property type="evidence" value="ECO:0007669"/>
    <property type="project" value="TreeGrafter"/>
</dbReference>
<keyword evidence="4" id="KW-1015">Disulfide bond</keyword>
<comment type="similarity">
    <text evidence="2">Belongs to the semaphorin family.</text>
</comment>
<dbReference type="InterPro" id="IPR016201">
    <property type="entry name" value="PSI"/>
</dbReference>
<keyword evidence="5" id="KW-0325">Glycoprotein</keyword>
<keyword evidence="9" id="KW-1133">Transmembrane helix</keyword>
<dbReference type="AlphaFoldDB" id="A0A9D3NE03"/>
<dbReference type="GO" id="GO:0071526">
    <property type="term" value="P:semaphorin-plexin signaling pathway"/>
    <property type="evidence" value="ECO:0007669"/>
    <property type="project" value="TreeGrafter"/>
</dbReference>
<dbReference type="GO" id="GO:0005615">
    <property type="term" value="C:extracellular space"/>
    <property type="evidence" value="ECO:0007669"/>
    <property type="project" value="TreeGrafter"/>
</dbReference>
<accession>A0A9D3NE03</accession>
<sequence>MLFLFILSFWGPAVLTSGQVWPLYGTPRKTVNLSNRGHVFQEEGVWNYSTMLLREDMGVLILGARETIFALDLMNITHKKAMVKWAVTSDMQSTCSIKGKTLTECQNYIRILHKMPNGSMLVCGTNAFNPTCDLMSYTDGNLTLESKQQDGKGKCPFDPFQRYASELVDGELYSATSINFLGSEPVVMRSLNENVRTEFTTSWLSEPNFIAMKHMPEGHDNPDGDDDKIYLFFSETAVEYDAYNKLDVSRVARVCKGDVGGQRTLQKKWTSFLKTRLDCPVPQTRLPLLIQDVFLFCPDTWKTCMFYGVFTPQTNMPEYSAVCAYKIQDIREVFSEGKFKTLYRDSSITKWVTFNGDVPDPRPGACINKDARQKGYNRSLDLPDKTLQFIRERPLMDQAVKQSSQQPLVVKKGAAFTRIVVANTIGLNGSSHQVMFIGTASGSVLKAVNYDGQMVIIEEVQLFKQSEPVKILQLSITLGQLYVGSEVATVQMPLSTCEHYNSCVDCVLARDPYCGWNLISDSCIAINNIPQDTHSEVVQNLTHGNVGRCPAVENIMTNKTFYPGNVVRLQCLPGSNLAQVQWSVNNHITAKSNKYQIYNNSLFILNAANSDAGLYTCTSIESSNVIQNVTYNLRLENIMDQNSVLPQVQEQQNTLLALTALVIILTLILLALVVWNFYKGHFAVPRCFGKAEERPQSVSGCQEPLQIGAKNTAGPMEFNRNNNHNRLSGLPDTANQHNGDKVF</sequence>
<keyword evidence="9" id="KW-0812">Transmembrane</keyword>
<name>A0A9D3NE03_9TELE</name>
<keyword evidence="14" id="KW-1185">Reference proteome</keyword>
<dbReference type="InterPro" id="IPR036179">
    <property type="entry name" value="Ig-like_dom_sf"/>
</dbReference>
<dbReference type="Gene3D" id="2.60.40.10">
    <property type="entry name" value="Immunoglobulins"/>
    <property type="match status" value="1"/>
</dbReference>
<feature type="domain" description="Sema" evidence="12">
    <location>
        <begin position="23"/>
        <end position="494"/>
    </location>
</feature>
<dbReference type="Proteomes" id="UP000824219">
    <property type="component" value="Linkage Group LG20"/>
</dbReference>
<feature type="region of interest" description="Disordered" evidence="8">
    <location>
        <begin position="712"/>
        <end position="743"/>
    </location>
</feature>
<keyword evidence="3 9" id="KW-0472">Membrane</keyword>
<dbReference type="GO" id="GO:0043931">
    <property type="term" value="P:ossification involved in bone maturation"/>
    <property type="evidence" value="ECO:0007669"/>
    <property type="project" value="TreeGrafter"/>
</dbReference>
<dbReference type="GO" id="GO:0000122">
    <property type="term" value="P:negative regulation of transcription by RNA polymerase II"/>
    <property type="evidence" value="ECO:0007669"/>
    <property type="project" value="TreeGrafter"/>
</dbReference>
<dbReference type="InterPro" id="IPR013151">
    <property type="entry name" value="Immunoglobulin_dom"/>
</dbReference>
<dbReference type="InterPro" id="IPR027231">
    <property type="entry name" value="Semaphorin"/>
</dbReference>
<evidence type="ECO:0000256" key="3">
    <source>
        <dbReference type="ARBA" id="ARBA00023136"/>
    </source>
</evidence>
<comment type="subcellular location">
    <subcellularLocation>
        <location evidence="1">Membrane</location>
    </subcellularLocation>
</comment>
<keyword evidence="10" id="KW-0732">Signal</keyword>
<evidence type="ECO:0000259" key="11">
    <source>
        <dbReference type="PROSITE" id="PS50835"/>
    </source>
</evidence>
<dbReference type="Gene3D" id="3.30.1680.10">
    <property type="entry name" value="ligand-binding face of the semaphorins, domain 2"/>
    <property type="match status" value="1"/>
</dbReference>
<comment type="caution">
    <text evidence="13">The sequence shown here is derived from an EMBL/GenBank/DDBJ whole genome shotgun (WGS) entry which is preliminary data.</text>
</comment>
<dbReference type="SUPFAM" id="SSF101912">
    <property type="entry name" value="Sema domain"/>
    <property type="match status" value="1"/>
</dbReference>
<comment type="caution">
    <text evidence="7">Lacks conserved residue(s) required for the propagation of feature annotation.</text>
</comment>
<dbReference type="FunFam" id="2.130.10.10:FF:001703">
    <property type="entry name" value="Semaphorin 4e"/>
    <property type="match status" value="1"/>
</dbReference>
<dbReference type="SMART" id="SM00630">
    <property type="entry name" value="Sema"/>
    <property type="match status" value="1"/>
</dbReference>
<dbReference type="SMART" id="SM00409">
    <property type="entry name" value="IG"/>
    <property type="match status" value="1"/>
</dbReference>
<dbReference type="Pfam" id="PF01403">
    <property type="entry name" value="Sema"/>
    <property type="match status" value="1"/>
</dbReference>
<evidence type="ECO:0000256" key="5">
    <source>
        <dbReference type="ARBA" id="ARBA00023180"/>
    </source>
</evidence>
<dbReference type="PANTHER" id="PTHR11036">
    <property type="entry name" value="SEMAPHORIN"/>
    <property type="match status" value="1"/>
</dbReference>
<dbReference type="GO" id="GO:0045499">
    <property type="term" value="F:chemorepellent activity"/>
    <property type="evidence" value="ECO:0007669"/>
    <property type="project" value="TreeGrafter"/>
</dbReference>
<dbReference type="GO" id="GO:0005886">
    <property type="term" value="C:plasma membrane"/>
    <property type="evidence" value="ECO:0007669"/>
    <property type="project" value="TreeGrafter"/>
</dbReference>
<dbReference type="InterPro" id="IPR003599">
    <property type="entry name" value="Ig_sub"/>
</dbReference>
<proteinExistence type="inferred from homology"/>
<feature type="chain" id="PRO_5038361880" evidence="10">
    <location>
        <begin position="19"/>
        <end position="743"/>
    </location>
</feature>
<dbReference type="Gene3D" id="2.130.10.10">
    <property type="entry name" value="YVTN repeat-like/Quinoprotein amine dehydrogenase"/>
    <property type="match status" value="1"/>
</dbReference>
<evidence type="ECO:0000256" key="9">
    <source>
        <dbReference type="SAM" id="Phobius"/>
    </source>
</evidence>
<dbReference type="Pfam" id="PF00047">
    <property type="entry name" value="ig"/>
    <property type="match status" value="1"/>
</dbReference>
<dbReference type="SUPFAM" id="SSF48726">
    <property type="entry name" value="Immunoglobulin"/>
    <property type="match status" value="1"/>
</dbReference>
<reference evidence="13 14" key="1">
    <citation type="submission" date="2021-06" db="EMBL/GenBank/DDBJ databases">
        <title>Chromosome-level genome assembly of the red-tail catfish (Hemibagrus wyckioides).</title>
        <authorList>
            <person name="Shao F."/>
        </authorList>
    </citation>
    <scope>NUCLEOTIDE SEQUENCE [LARGE SCALE GENOMIC DNA]</scope>
    <source>
        <strain evidence="13">EC202008001</strain>
        <tissue evidence="13">Blood</tissue>
    </source>
</reference>
<feature type="signal peptide" evidence="10">
    <location>
        <begin position="1"/>
        <end position="18"/>
    </location>
</feature>
<evidence type="ECO:0000313" key="14">
    <source>
        <dbReference type="Proteomes" id="UP000824219"/>
    </source>
</evidence>
<feature type="transmembrane region" description="Helical" evidence="9">
    <location>
        <begin position="655"/>
        <end position="678"/>
    </location>
</feature>
<gene>
    <name evidence="13" type="ORF">KOW79_016897</name>
</gene>
<dbReference type="Pfam" id="PF01437">
    <property type="entry name" value="PSI"/>
    <property type="match status" value="1"/>
</dbReference>
<dbReference type="GO" id="GO:0030215">
    <property type="term" value="F:semaphorin receptor binding"/>
    <property type="evidence" value="ECO:0007669"/>
    <property type="project" value="InterPro"/>
</dbReference>
<dbReference type="InterPro" id="IPR001627">
    <property type="entry name" value="Semap_dom"/>
</dbReference>
<evidence type="ECO:0000256" key="6">
    <source>
        <dbReference type="ARBA" id="ARBA00023319"/>
    </source>
</evidence>
<feature type="domain" description="Ig-like" evidence="11">
    <location>
        <begin position="550"/>
        <end position="630"/>
    </location>
</feature>
<dbReference type="InterPro" id="IPR007110">
    <property type="entry name" value="Ig-like_dom"/>
</dbReference>
<dbReference type="InterPro" id="IPR013783">
    <property type="entry name" value="Ig-like_fold"/>
</dbReference>
<dbReference type="GO" id="GO:0030335">
    <property type="term" value="P:positive regulation of cell migration"/>
    <property type="evidence" value="ECO:0007669"/>
    <property type="project" value="TreeGrafter"/>
</dbReference>
<keyword evidence="6" id="KW-0393">Immunoglobulin domain</keyword>
<dbReference type="InterPro" id="IPR002165">
    <property type="entry name" value="Plexin_repeat"/>
</dbReference>
<dbReference type="OrthoDB" id="9988752at2759"/>
<dbReference type="PANTHER" id="PTHR11036:SF135">
    <property type="entry name" value="SEMAPHORIN 4D ISOFORM X1-RELATED"/>
    <property type="match status" value="1"/>
</dbReference>
<dbReference type="SUPFAM" id="SSF103575">
    <property type="entry name" value="Plexin repeat"/>
    <property type="match status" value="1"/>
</dbReference>
<evidence type="ECO:0000256" key="4">
    <source>
        <dbReference type="ARBA" id="ARBA00023157"/>
    </source>
</evidence>
<organism evidence="13 14">
    <name type="scientific">Hemibagrus wyckioides</name>
    <dbReference type="NCBI Taxonomy" id="337641"/>
    <lineage>
        <taxon>Eukaryota</taxon>
        <taxon>Metazoa</taxon>
        <taxon>Chordata</taxon>
        <taxon>Craniata</taxon>
        <taxon>Vertebrata</taxon>
        <taxon>Euteleostomi</taxon>
        <taxon>Actinopterygii</taxon>
        <taxon>Neopterygii</taxon>
        <taxon>Teleostei</taxon>
        <taxon>Ostariophysi</taxon>
        <taxon>Siluriformes</taxon>
        <taxon>Bagridae</taxon>
        <taxon>Hemibagrus</taxon>
    </lineage>
</organism>
<dbReference type="PROSITE" id="PS51004">
    <property type="entry name" value="SEMA"/>
    <property type="match status" value="1"/>
</dbReference>
<evidence type="ECO:0000313" key="13">
    <source>
        <dbReference type="EMBL" id="KAG7319754.1"/>
    </source>
</evidence>
<evidence type="ECO:0000256" key="2">
    <source>
        <dbReference type="ARBA" id="ARBA00009492"/>
    </source>
</evidence>
<evidence type="ECO:0000256" key="7">
    <source>
        <dbReference type="PROSITE-ProRule" id="PRU00352"/>
    </source>
</evidence>
<evidence type="ECO:0000256" key="8">
    <source>
        <dbReference type="SAM" id="MobiDB-lite"/>
    </source>
</evidence>
<dbReference type="PROSITE" id="PS50835">
    <property type="entry name" value="IG_LIKE"/>
    <property type="match status" value="1"/>
</dbReference>
<evidence type="ECO:0000259" key="12">
    <source>
        <dbReference type="PROSITE" id="PS51004"/>
    </source>
</evidence>